<dbReference type="InterPro" id="IPR007219">
    <property type="entry name" value="XnlR_reg_dom"/>
</dbReference>
<dbReference type="PROSITE" id="PS50048">
    <property type="entry name" value="ZN2_CY6_FUNGAL_2"/>
    <property type="match status" value="1"/>
</dbReference>
<feature type="compositionally biased region" description="Low complexity" evidence="8">
    <location>
        <begin position="837"/>
        <end position="846"/>
    </location>
</feature>
<keyword evidence="7" id="KW-0539">Nucleus</keyword>
<feature type="domain" description="Zn(2)-C6 fungal-type" evidence="9">
    <location>
        <begin position="56"/>
        <end position="89"/>
    </location>
</feature>
<keyword evidence="11" id="KW-1185">Reference proteome</keyword>
<feature type="compositionally biased region" description="Polar residues" evidence="8">
    <location>
        <begin position="818"/>
        <end position="833"/>
    </location>
</feature>
<feature type="region of interest" description="Disordered" evidence="8">
    <location>
        <begin position="818"/>
        <end position="846"/>
    </location>
</feature>
<feature type="compositionally biased region" description="Polar residues" evidence="8">
    <location>
        <begin position="704"/>
        <end position="718"/>
    </location>
</feature>
<dbReference type="AlphaFoldDB" id="A0A2T2ZVA2"/>
<dbReference type="PANTHER" id="PTHR31313:SF79">
    <property type="entry name" value="C6 FINGER DOMAIN-CONTAINING PROTEIN"/>
    <property type="match status" value="1"/>
</dbReference>
<protein>
    <recommendedName>
        <fullName evidence="9">Zn(2)-C6 fungal-type domain-containing protein</fullName>
    </recommendedName>
</protein>
<accession>A0A2T2ZVA2</accession>
<dbReference type="GO" id="GO:0000981">
    <property type="term" value="F:DNA-binding transcription factor activity, RNA polymerase II-specific"/>
    <property type="evidence" value="ECO:0007669"/>
    <property type="project" value="InterPro"/>
</dbReference>
<evidence type="ECO:0000256" key="6">
    <source>
        <dbReference type="ARBA" id="ARBA00023163"/>
    </source>
</evidence>
<dbReference type="OrthoDB" id="2283631at2759"/>
<evidence type="ECO:0000313" key="10">
    <source>
        <dbReference type="EMBL" id="PSR77718.1"/>
    </source>
</evidence>
<dbReference type="PROSITE" id="PS00463">
    <property type="entry name" value="ZN2_CY6_FUNGAL_1"/>
    <property type="match status" value="1"/>
</dbReference>
<keyword evidence="4" id="KW-0805">Transcription regulation</keyword>
<feature type="region of interest" description="Disordered" evidence="8">
    <location>
        <begin position="1"/>
        <end position="31"/>
    </location>
</feature>
<evidence type="ECO:0000256" key="1">
    <source>
        <dbReference type="ARBA" id="ARBA00004123"/>
    </source>
</evidence>
<dbReference type="InterPro" id="IPR051615">
    <property type="entry name" value="Transcr_Regulatory_Elem"/>
</dbReference>
<evidence type="ECO:0000256" key="2">
    <source>
        <dbReference type="ARBA" id="ARBA00022723"/>
    </source>
</evidence>
<dbReference type="GO" id="GO:0006351">
    <property type="term" value="P:DNA-templated transcription"/>
    <property type="evidence" value="ECO:0007669"/>
    <property type="project" value="InterPro"/>
</dbReference>
<dbReference type="SMART" id="SM00066">
    <property type="entry name" value="GAL4"/>
    <property type="match status" value="1"/>
</dbReference>
<evidence type="ECO:0000256" key="8">
    <source>
        <dbReference type="SAM" id="MobiDB-lite"/>
    </source>
</evidence>
<feature type="region of interest" description="Disordered" evidence="8">
    <location>
        <begin position="749"/>
        <end position="776"/>
    </location>
</feature>
<dbReference type="GO" id="GO:0008270">
    <property type="term" value="F:zinc ion binding"/>
    <property type="evidence" value="ECO:0007669"/>
    <property type="project" value="InterPro"/>
</dbReference>
<evidence type="ECO:0000256" key="3">
    <source>
        <dbReference type="ARBA" id="ARBA00022833"/>
    </source>
</evidence>
<sequence length="924" mass="102468">MAMPNDPSVRRLLPQSSQMSNFSFAPQPMHQPREAQKNYVFVDEHNRHKRLKVMRACEGCRRRKIKCDAATTNTWPCSACVRLKLHCVRPNGYDGAAEPQVFEPTRPEYESVGVHDFRPHLAMPPPHMLAGNPADTASMYAPKAASYSGPSGLYQPMQYTDHSPVASGMHYTTVSPSVGVVDTSYASAQSQPQAQSAMFVTAHVQQGTRPDSPPETYTSEPYGSQDLSELLGTLKLNDAGTAPYLNNKLRSRSEAEEPLLPDDDEYKTSLPPLVSGPGHKVRIPPELMPDEETSLHYFDVFFANVHPYIPVLDRSTFYRQWQTDRESISPLILEAMFAIAGRITDEPGEGQQWLALATRHADSFLNIPRLSTLQALLLILKAREAAPRRGYFYRSWMSIVQCVQMGKELGLDDHYDDHKTGRPCNSTPADCALKTRIWQAIFVCETMIGSAQGRTDLSVDLDTVDFNVQRPATTGDEADYQTSRNFTYLVRLVRNIALMNRVYSRIHKHKDWACDPEIAALNPELTLWFNDLPSDLVISYPSDGSPPWISSAFIGNMHIYHQLSIILLHRPQLQQFNLTGMDGQWKHHMLLCYTAAKNLCRLQEATLQSYGLNGLYCMQRGLHFTLYCIFSCIVLHLVALTSPDPEFNSDARDYMTRHMRLLEKCTQHLTMPEVRKQIDSIREAFSADIRKPFVLKASFPYGSPQASTRLSPTQSSPGDYSRRGPLRSSVDHRQQQTIDTRGAIQHSQVSYPGQHPITPPISAGPVDLKSDSPAAQSLGMMPTSAAGQTSAAQAPTLQASISMNDGGSGWNPTPIFDQWNSSFGTPSTQSTPVTGAPPSNSSLSLPNPGAAEVPTISDIQHVHATVPSVAAAAAAGTNPQQISPHTQFSAPPIQTFITPSMWQESVASVYEAGLKRGWDYDARR</sequence>
<feature type="compositionally biased region" description="Acidic residues" evidence="8">
    <location>
        <begin position="256"/>
        <end position="265"/>
    </location>
</feature>
<reference evidence="10 11" key="1">
    <citation type="journal article" date="2018" name="Mycol. Prog.">
        <title>Coniella lustricola, a new species from submerged detritus.</title>
        <authorList>
            <person name="Raudabaugh D.B."/>
            <person name="Iturriaga T."/>
            <person name="Carver A."/>
            <person name="Mondo S."/>
            <person name="Pangilinan J."/>
            <person name="Lipzen A."/>
            <person name="He G."/>
            <person name="Amirebrahimi M."/>
            <person name="Grigoriev I.V."/>
            <person name="Miller A.N."/>
        </authorList>
    </citation>
    <scope>NUCLEOTIDE SEQUENCE [LARGE SCALE GENOMIC DNA]</scope>
    <source>
        <strain evidence="10 11">B22-T-1</strain>
    </source>
</reference>
<organism evidence="10 11">
    <name type="scientific">Coniella lustricola</name>
    <dbReference type="NCBI Taxonomy" id="2025994"/>
    <lineage>
        <taxon>Eukaryota</taxon>
        <taxon>Fungi</taxon>
        <taxon>Dikarya</taxon>
        <taxon>Ascomycota</taxon>
        <taxon>Pezizomycotina</taxon>
        <taxon>Sordariomycetes</taxon>
        <taxon>Sordariomycetidae</taxon>
        <taxon>Diaporthales</taxon>
        <taxon>Schizoparmaceae</taxon>
        <taxon>Coniella</taxon>
    </lineage>
</organism>
<dbReference type="CDD" id="cd00067">
    <property type="entry name" value="GAL4"/>
    <property type="match status" value="1"/>
</dbReference>
<dbReference type="PANTHER" id="PTHR31313">
    <property type="entry name" value="TY1 ENHANCER ACTIVATOR"/>
    <property type="match status" value="1"/>
</dbReference>
<evidence type="ECO:0000256" key="7">
    <source>
        <dbReference type="ARBA" id="ARBA00023242"/>
    </source>
</evidence>
<feature type="compositionally biased region" description="Polar residues" evidence="8">
    <location>
        <begin position="14"/>
        <end position="24"/>
    </location>
</feature>
<dbReference type="Gene3D" id="4.10.240.10">
    <property type="entry name" value="Zn(2)-C6 fungal-type DNA-binding domain"/>
    <property type="match status" value="1"/>
</dbReference>
<keyword evidence="2" id="KW-0479">Metal-binding</keyword>
<dbReference type="EMBL" id="KZ678642">
    <property type="protein sequence ID" value="PSR77718.1"/>
    <property type="molecule type" value="Genomic_DNA"/>
</dbReference>
<proteinExistence type="predicted"/>
<keyword evidence="3" id="KW-0862">Zinc</keyword>
<evidence type="ECO:0000313" key="11">
    <source>
        <dbReference type="Proteomes" id="UP000241462"/>
    </source>
</evidence>
<dbReference type="Proteomes" id="UP000241462">
    <property type="component" value="Unassembled WGS sequence"/>
</dbReference>
<dbReference type="GO" id="GO:0005634">
    <property type="term" value="C:nucleus"/>
    <property type="evidence" value="ECO:0007669"/>
    <property type="project" value="UniProtKB-SubCell"/>
</dbReference>
<dbReference type="Pfam" id="PF04082">
    <property type="entry name" value="Fungal_trans"/>
    <property type="match status" value="1"/>
</dbReference>
<dbReference type="SUPFAM" id="SSF57701">
    <property type="entry name" value="Zn2/Cys6 DNA-binding domain"/>
    <property type="match status" value="1"/>
</dbReference>
<name>A0A2T2ZVA2_9PEZI</name>
<dbReference type="STRING" id="2025994.A0A2T2ZVA2"/>
<feature type="region of interest" description="Disordered" evidence="8">
    <location>
        <begin position="704"/>
        <end position="736"/>
    </location>
</feature>
<keyword evidence="6" id="KW-0804">Transcription</keyword>
<dbReference type="InParanoid" id="A0A2T2ZVA2"/>
<dbReference type="SMART" id="SM00906">
    <property type="entry name" value="Fungal_trans"/>
    <property type="match status" value="1"/>
</dbReference>
<dbReference type="CDD" id="cd12148">
    <property type="entry name" value="fungal_TF_MHR"/>
    <property type="match status" value="1"/>
</dbReference>
<comment type="subcellular location">
    <subcellularLocation>
        <location evidence="1">Nucleus</location>
    </subcellularLocation>
</comment>
<dbReference type="InterPro" id="IPR036864">
    <property type="entry name" value="Zn2-C6_fun-type_DNA-bd_sf"/>
</dbReference>
<evidence type="ECO:0000256" key="4">
    <source>
        <dbReference type="ARBA" id="ARBA00023015"/>
    </source>
</evidence>
<feature type="region of interest" description="Disordered" evidence="8">
    <location>
        <begin position="247"/>
        <end position="273"/>
    </location>
</feature>
<evidence type="ECO:0000256" key="5">
    <source>
        <dbReference type="ARBA" id="ARBA00023125"/>
    </source>
</evidence>
<keyword evidence="5" id="KW-0238">DNA-binding</keyword>
<dbReference type="InterPro" id="IPR001138">
    <property type="entry name" value="Zn2Cys6_DnaBD"/>
</dbReference>
<dbReference type="Pfam" id="PF00172">
    <property type="entry name" value="Zn_clus"/>
    <property type="match status" value="1"/>
</dbReference>
<gene>
    <name evidence="10" type="ORF">BD289DRAFT_456578</name>
</gene>
<evidence type="ECO:0000259" key="9">
    <source>
        <dbReference type="PROSITE" id="PS50048"/>
    </source>
</evidence>
<dbReference type="GO" id="GO:0003677">
    <property type="term" value="F:DNA binding"/>
    <property type="evidence" value="ECO:0007669"/>
    <property type="project" value="UniProtKB-KW"/>
</dbReference>